<feature type="domain" description="RNA polymerase sigma factor 70 region 4 type 2" evidence="1">
    <location>
        <begin position="57"/>
        <end position="97"/>
    </location>
</feature>
<dbReference type="GO" id="GO:0016987">
    <property type="term" value="F:sigma factor activity"/>
    <property type="evidence" value="ECO:0007669"/>
    <property type="project" value="InterPro"/>
</dbReference>
<proteinExistence type="predicted"/>
<dbReference type="AlphaFoldDB" id="X1GQK5"/>
<dbReference type="EMBL" id="BARU01009989">
    <property type="protein sequence ID" value="GAH43894.1"/>
    <property type="molecule type" value="Genomic_DNA"/>
</dbReference>
<dbReference type="GO" id="GO:0006352">
    <property type="term" value="P:DNA-templated transcription initiation"/>
    <property type="evidence" value="ECO:0007669"/>
    <property type="project" value="InterPro"/>
</dbReference>
<dbReference type="InterPro" id="IPR036388">
    <property type="entry name" value="WH-like_DNA-bd_sf"/>
</dbReference>
<dbReference type="InterPro" id="IPR013249">
    <property type="entry name" value="RNA_pol_sigma70_r4_t2"/>
</dbReference>
<dbReference type="CDD" id="cd06171">
    <property type="entry name" value="Sigma70_r4"/>
    <property type="match status" value="1"/>
</dbReference>
<dbReference type="InterPro" id="IPR013324">
    <property type="entry name" value="RNA_pol_sigma_r3/r4-like"/>
</dbReference>
<evidence type="ECO:0000313" key="2">
    <source>
        <dbReference type="EMBL" id="GAH43894.1"/>
    </source>
</evidence>
<sequence>VTRNRITDYYRKKKPEPFSDKQVVRKEEDGAPLMLEDILPALTRDPEDEMMRDMIWDEIENALDEMPEEQRDVFIWNEFEDKSFKEISAETGEGVNTLLSRKRYAILFLRKRLKELYNQL</sequence>
<gene>
    <name evidence="2" type="ORF">S03H2_19151</name>
</gene>
<name>X1GQK5_9ZZZZ</name>
<comment type="caution">
    <text evidence="2">The sequence shown here is derived from an EMBL/GenBank/DDBJ whole genome shotgun (WGS) entry which is preliminary data.</text>
</comment>
<evidence type="ECO:0000259" key="1">
    <source>
        <dbReference type="Pfam" id="PF08281"/>
    </source>
</evidence>
<dbReference type="GO" id="GO:0003677">
    <property type="term" value="F:DNA binding"/>
    <property type="evidence" value="ECO:0007669"/>
    <property type="project" value="InterPro"/>
</dbReference>
<dbReference type="Pfam" id="PF08281">
    <property type="entry name" value="Sigma70_r4_2"/>
    <property type="match status" value="1"/>
</dbReference>
<organism evidence="2">
    <name type="scientific">marine sediment metagenome</name>
    <dbReference type="NCBI Taxonomy" id="412755"/>
    <lineage>
        <taxon>unclassified sequences</taxon>
        <taxon>metagenomes</taxon>
        <taxon>ecological metagenomes</taxon>
    </lineage>
</organism>
<protein>
    <recommendedName>
        <fullName evidence="1">RNA polymerase sigma factor 70 region 4 type 2 domain-containing protein</fullName>
    </recommendedName>
</protein>
<reference evidence="2" key="1">
    <citation type="journal article" date="2014" name="Front. Microbiol.">
        <title>High frequency of phylogenetically diverse reductive dehalogenase-homologous genes in deep subseafloor sedimentary metagenomes.</title>
        <authorList>
            <person name="Kawai M."/>
            <person name="Futagami T."/>
            <person name="Toyoda A."/>
            <person name="Takaki Y."/>
            <person name="Nishi S."/>
            <person name="Hori S."/>
            <person name="Arai W."/>
            <person name="Tsubouchi T."/>
            <person name="Morono Y."/>
            <person name="Uchiyama I."/>
            <person name="Ito T."/>
            <person name="Fujiyama A."/>
            <person name="Inagaki F."/>
            <person name="Takami H."/>
        </authorList>
    </citation>
    <scope>NUCLEOTIDE SEQUENCE</scope>
    <source>
        <strain evidence="2">Expedition CK06-06</strain>
    </source>
</reference>
<dbReference type="InterPro" id="IPR014284">
    <property type="entry name" value="RNA_pol_sigma-70_dom"/>
</dbReference>
<accession>X1GQK5</accession>
<dbReference type="SUPFAM" id="SSF88659">
    <property type="entry name" value="Sigma3 and sigma4 domains of RNA polymerase sigma factors"/>
    <property type="match status" value="1"/>
</dbReference>
<dbReference type="NCBIfam" id="TIGR02937">
    <property type="entry name" value="sigma70-ECF"/>
    <property type="match status" value="1"/>
</dbReference>
<dbReference type="Gene3D" id="1.10.10.10">
    <property type="entry name" value="Winged helix-like DNA-binding domain superfamily/Winged helix DNA-binding domain"/>
    <property type="match status" value="1"/>
</dbReference>
<feature type="non-terminal residue" evidence="2">
    <location>
        <position position="1"/>
    </location>
</feature>